<proteinExistence type="predicted"/>
<dbReference type="Proteomes" id="UP000182938">
    <property type="component" value="Chromosome"/>
</dbReference>
<evidence type="ECO:0000259" key="2">
    <source>
        <dbReference type="Pfam" id="PF07510"/>
    </source>
</evidence>
<dbReference type="InterPro" id="IPR011089">
    <property type="entry name" value="GmrSD_C"/>
</dbReference>
<evidence type="ECO:0000313" key="4">
    <source>
        <dbReference type="Proteomes" id="UP000182938"/>
    </source>
</evidence>
<dbReference type="PANTHER" id="PTHR24094:SF15">
    <property type="entry name" value="AMP-DEPENDENT SYNTHETASE_LIGASE DOMAIN-CONTAINING PROTEIN-RELATED"/>
    <property type="match status" value="1"/>
</dbReference>
<feature type="signal peptide" evidence="1">
    <location>
        <begin position="1"/>
        <end position="28"/>
    </location>
</feature>
<dbReference type="RefSeq" id="WP_072624149.1">
    <property type="nucleotide sequence ID" value="NZ_CP013290.1"/>
</dbReference>
<name>A0A1L3MF35_9MICO</name>
<evidence type="ECO:0000256" key="1">
    <source>
        <dbReference type="SAM" id="SignalP"/>
    </source>
</evidence>
<dbReference type="Pfam" id="PF07510">
    <property type="entry name" value="GmrSD_C"/>
    <property type="match status" value="1"/>
</dbReference>
<evidence type="ECO:0000313" key="3">
    <source>
        <dbReference type="EMBL" id="APH00991.1"/>
    </source>
</evidence>
<protein>
    <recommendedName>
        <fullName evidence="2">GmrSD restriction endonucleases C-terminal domain-containing protein</fullName>
    </recommendedName>
</protein>
<gene>
    <name evidence="3" type="ORF">ASJ30_05095</name>
</gene>
<feature type="domain" description="GmrSD restriction endonucleases C-terminal" evidence="2">
    <location>
        <begin position="105"/>
        <end position="203"/>
    </location>
</feature>
<reference evidence="3 4" key="1">
    <citation type="submission" date="2015-11" db="EMBL/GenBank/DDBJ databases">
        <authorList>
            <person name="Zhang Y."/>
            <person name="Guo Z."/>
        </authorList>
    </citation>
    <scope>NUCLEOTIDE SEQUENCE [LARGE SCALE GENOMIC DNA]</scope>
    <source>
        <strain evidence="3 4">YFY001</strain>
    </source>
</reference>
<accession>A0A1L3MF35</accession>
<dbReference type="AlphaFoldDB" id="A0A1L3MF35"/>
<dbReference type="EMBL" id="CP013290">
    <property type="protein sequence ID" value="APH00991.1"/>
    <property type="molecule type" value="Genomic_DNA"/>
</dbReference>
<sequence length="209" mass="22546">MRLRTTCSVLAATAATSIALAPAASATAAPPGIPSTDTAISQLAALPVGTEGSMTGYDRDEFNHWITVDGCDTRETVLARDGDDVEVGSDCRPTSGDWYSEYDGESFTDGSDLDIDHVVPLAEAWRSGADSWSDQEREDFANDLEGPQLIAVSASSNRSKGDQDPSTWWPTRTTYACTYAKMWVATKYRWGLALQTAEKTALSTRLESC</sequence>
<keyword evidence="1" id="KW-0732">Signal</keyword>
<keyword evidence="4" id="KW-1185">Reference proteome</keyword>
<organism evidence="3 4">
    <name type="scientific">Janibacter indicus</name>
    <dbReference type="NCBI Taxonomy" id="857417"/>
    <lineage>
        <taxon>Bacteria</taxon>
        <taxon>Bacillati</taxon>
        <taxon>Actinomycetota</taxon>
        <taxon>Actinomycetes</taxon>
        <taxon>Micrococcales</taxon>
        <taxon>Intrasporangiaceae</taxon>
        <taxon>Janibacter</taxon>
    </lineage>
</organism>
<dbReference type="PANTHER" id="PTHR24094">
    <property type="entry name" value="SECRETED PROTEIN"/>
    <property type="match status" value="1"/>
</dbReference>
<feature type="chain" id="PRO_5012430851" description="GmrSD restriction endonucleases C-terminal domain-containing protein" evidence="1">
    <location>
        <begin position="29"/>
        <end position="209"/>
    </location>
</feature>
<dbReference type="KEGG" id="jte:ASJ30_05095"/>